<evidence type="ECO:0000313" key="2">
    <source>
        <dbReference type="EMBL" id="CAI2375174.1"/>
    </source>
</evidence>
<organism evidence="2 3">
    <name type="scientific">Euplotes crassus</name>
    <dbReference type="NCBI Taxonomy" id="5936"/>
    <lineage>
        <taxon>Eukaryota</taxon>
        <taxon>Sar</taxon>
        <taxon>Alveolata</taxon>
        <taxon>Ciliophora</taxon>
        <taxon>Intramacronucleata</taxon>
        <taxon>Spirotrichea</taxon>
        <taxon>Hypotrichia</taxon>
        <taxon>Euplotida</taxon>
        <taxon>Euplotidae</taxon>
        <taxon>Moneuplotes</taxon>
    </lineage>
</organism>
<evidence type="ECO:0000256" key="1">
    <source>
        <dbReference type="SAM" id="MobiDB-lite"/>
    </source>
</evidence>
<name>A0AAD1XM62_EUPCR</name>
<dbReference type="AlphaFoldDB" id="A0AAD1XM62"/>
<comment type="caution">
    <text evidence="2">The sequence shown here is derived from an EMBL/GenBank/DDBJ whole genome shotgun (WGS) entry which is preliminary data.</text>
</comment>
<feature type="region of interest" description="Disordered" evidence="1">
    <location>
        <begin position="1"/>
        <end position="24"/>
    </location>
</feature>
<dbReference type="Proteomes" id="UP001295684">
    <property type="component" value="Unassembled WGS sequence"/>
</dbReference>
<dbReference type="EMBL" id="CAMPGE010016630">
    <property type="protein sequence ID" value="CAI2375174.1"/>
    <property type="molecule type" value="Genomic_DNA"/>
</dbReference>
<protein>
    <submittedName>
        <fullName evidence="2">Uncharacterized protein</fullName>
    </submittedName>
</protein>
<evidence type="ECO:0000313" key="3">
    <source>
        <dbReference type="Proteomes" id="UP001295684"/>
    </source>
</evidence>
<accession>A0AAD1XM62</accession>
<proteinExistence type="predicted"/>
<reference evidence="2" key="1">
    <citation type="submission" date="2023-07" db="EMBL/GenBank/DDBJ databases">
        <authorList>
            <consortium name="AG Swart"/>
            <person name="Singh M."/>
            <person name="Singh A."/>
            <person name="Seah K."/>
            <person name="Emmerich C."/>
        </authorList>
    </citation>
    <scope>NUCLEOTIDE SEQUENCE</scope>
    <source>
        <strain evidence="2">DP1</strain>
    </source>
</reference>
<gene>
    <name evidence="2" type="ORF">ECRASSUSDP1_LOCUS16534</name>
</gene>
<keyword evidence="3" id="KW-1185">Reference proteome</keyword>
<sequence>MKLRGFGDDESGERGEQGNRNHLWQRQRVLSKAWQGSGSKYNPHNRNLDQIFKKSRTSPSHLLLSNLMKPQNLKEERKEKKMIQPFCTEDSMQPSAVFEGFKRSRINPYIMKDKSRYSKKNDFMEITTKCKASEFRNKIMNKARYRSQDQRKPFQYEDNLICGIESSDTLYYKGADRMSSNISNKRSISLSNLSEKINSARLKDNRRKIRCFENSESGM</sequence>